<dbReference type="Proteomes" id="UP001378592">
    <property type="component" value="Unassembled WGS sequence"/>
</dbReference>
<keyword evidence="11" id="KW-0834">Unfolded protein response</keyword>
<evidence type="ECO:0000313" key="18">
    <source>
        <dbReference type="EMBL" id="KAK7867236.1"/>
    </source>
</evidence>
<dbReference type="GO" id="GO:0005789">
    <property type="term" value="C:endoplasmic reticulum membrane"/>
    <property type="evidence" value="ECO:0007669"/>
    <property type="project" value="UniProtKB-SubCell"/>
</dbReference>
<dbReference type="Pfam" id="PF18084">
    <property type="entry name" value="ARTD15_N"/>
    <property type="match status" value="1"/>
</dbReference>
<dbReference type="AlphaFoldDB" id="A0AAN9VQY0"/>
<reference evidence="18 19" key="1">
    <citation type="submission" date="2024-03" db="EMBL/GenBank/DDBJ databases">
        <title>The genome assembly and annotation of the cricket Gryllus longicercus Weissman &amp; Gray.</title>
        <authorList>
            <person name="Szrajer S."/>
            <person name="Gray D."/>
            <person name="Ylla G."/>
        </authorList>
    </citation>
    <scope>NUCLEOTIDE SEQUENCE [LARGE SCALE GENOMIC DNA]</scope>
    <source>
        <strain evidence="18">DAG 2021-001</strain>
        <tissue evidence="18">Whole body minus gut</tissue>
    </source>
</reference>
<dbReference type="InterPro" id="IPR012317">
    <property type="entry name" value="Poly(ADP-ribose)pol_cat_dom"/>
</dbReference>
<dbReference type="Pfam" id="PF00644">
    <property type="entry name" value="PARP"/>
    <property type="match status" value="1"/>
</dbReference>
<evidence type="ECO:0000256" key="13">
    <source>
        <dbReference type="ARBA" id="ARBA00056446"/>
    </source>
</evidence>
<evidence type="ECO:0000256" key="1">
    <source>
        <dbReference type="ARBA" id="ARBA00004163"/>
    </source>
</evidence>
<dbReference type="EC" id="2.4.2.-" evidence="15"/>
<feature type="transmembrane region" description="Helical" evidence="16">
    <location>
        <begin position="331"/>
        <end position="353"/>
    </location>
</feature>
<dbReference type="InterPro" id="IPR051838">
    <property type="entry name" value="ARTD_PARP"/>
</dbReference>
<dbReference type="InterPro" id="IPR041400">
    <property type="entry name" value="PARP16_N"/>
</dbReference>
<keyword evidence="9 15" id="KW-0520">NAD</keyword>
<evidence type="ECO:0000256" key="14">
    <source>
        <dbReference type="ARBA" id="ARBA00062100"/>
    </source>
</evidence>
<dbReference type="PROSITE" id="PS51059">
    <property type="entry name" value="PARP_CATALYTIC"/>
    <property type="match status" value="1"/>
</dbReference>
<evidence type="ECO:0000256" key="10">
    <source>
        <dbReference type="ARBA" id="ARBA00023136"/>
    </source>
</evidence>
<evidence type="ECO:0000256" key="15">
    <source>
        <dbReference type="RuleBase" id="RU362114"/>
    </source>
</evidence>
<evidence type="ECO:0000259" key="17">
    <source>
        <dbReference type="PROSITE" id="PS51059"/>
    </source>
</evidence>
<evidence type="ECO:0000256" key="8">
    <source>
        <dbReference type="ARBA" id="ARBA00022989"/>
    </source>
</evidence>
<organism evidence="18 19">
    <name type="scientific">Gryllus longicercus</name>
    <dbReference type="NCBI Taxonomy" id="2509291"/>
    <lineage>
        <taxon>Eukaryota</taxon>
        <taxon>Metazoa</taxon>
        <taxon>Ecdysozoa</taxon>
        <taxon>Arthropoda</taxon>
        <taxon>Hexapoda</taxon>
        <taxon>Insecta</taxon>
        <taxon>Pterygota</taxon>
        <taxon>Neoptera</taxon>
        <taxon>Polyneoptera</taxon>
        <taxon>Orthoptera</taxon>
        <taxon>Ensifera</taxon>
        <taxon>Gryllidea</taxon>
        <taxon>Grylloidea</taxon>
        <taxon>Gryllidae</taxon>
        <taxon>Gryllinae</taxon>
        <taxon>Gryllus</taxon>
    </lineage>
</organism>
<sequence length="366" mass="41566">MQGDDNQPFASSSANVSKISAAGYENNTSQSSNQRLQENKLVTLRRLLESDLPSADVKWSLFVAACQSYRYDSCLKPFPPLFMKGDTKDIDGLREVVDKTPALPVLLQHLHDPDVYHTNPVVIDLLTWVLAHFKDYHLKSVQKKEFNLVLSQVHCETPVQPPNFIFQLNSTSNSVQEIRWEDLQKGRKTLFAFHGSRLENFHSILHHGLQQHLTKNALFGRGIYLSSELSVSLPYSPMGYGWGRSLLGDQMSCVALCEMIDHPDVKCQSEASDKNRALNTDSIGGEVPKKYYVVVNSDLVRVRHLLVYCRRTSGKRERSSSLLNWLGNHKLLTFILGYIVLLASVGLSNNHYVQRYYKMLLHRAGY</sequence>
<evidence type="ECO:0000256" key="11">
    <source>
        <dbReference type="ARBA" id="ARBA00023230"/>
    </source>
</evidence>
<evidence type="ECO:0000256" key="5">
    <source>
        <dbReference type="ARBA" id="ARBA00022695"/>
    </source>
</evidence>
<evidence type="ECO:0000256" key="2">
    <source>
        <dbReference type="ARBA" id="ARBA00022676"/>
    </source>
</evidence>
<dbReference type="FunFam" id="3.90.228.10:FF:000005">
    <property type="entry name" value="Poly [ADP-ribose] polymerase"/>
    <property type="match status" value="1"/>
</dbReference>
<evidence type="ECO:0000256" key="7">
    <source>
        <dbReference type="ARBA" id="ARBA00022824"/>
    </source>
</evidence>
<evidence type="ECO:0000256" key="16">
    <source>
        <dbReference type="SAM" id="Phobius"/>
    </source>
</evidence>
<comment type="subcellular location">
    <subcellularLocation>
        <location evidence="1">Endoplasmic reticulum membrane</location>
        <topology evidence="1">Single-pass type IV membrane protein</topology>
    </subcellularLocation>
</comment>
<evidence type="ECO:0000256" key="4">
    <source>
        <dbReference type="ARBA" id="ARBA00022692"/>
    </source>
</evidence>
<dbReference type="PANTHER" id="PTHR21328">
    <property type="entry name" value="POLY ADP-RIBOSE POLYMERASE FAMILY, MEMBER PARP"/>
    <property type="match status" value="1"/>
</dbReference>
<comment type="caution">
    <text evidence="18">The sequence shown here is derived from an EMBL/GenBank/DDBJ whole genome shotgun (WGS) entry which is preliminary data.</text>
</comment>
<keyword evidence="7" id="KW-0256">Endoplasmic reticulum</keyword>
<keyword evidence="3 15" id="KW-0808">Transferase</keyword>
<name>A0AAN9VQY0_9ORTH</name>
<feature type="domain" description="PARP catalytic" evidence="17">
    <location>
        <begin position="124"/>
        <end position="317"/>
    </location>
</feature>
<keyword evidence="10 16" id="KW-0472">Membrane</keyword>
<comment type="function">
    <text evidence="13">Intracellular mono-ADP-ribosyltransferase that plays a role in different processes, such as protein translation and unfolded protein response (UPR), through the mono-ADP-ribosylation of proteins involved in those processes. Acts as an inhibitor of protein translation by catalyzing mono-ADP-ribosylation of ribosomal subunits, such as RPL14 and RPS6, thereby inhibiting polysome assembly and mRNA loading. Mono-ADP-ribosylation of ribosomal subunits is promoted by NMNAT2. Involved in the unfolded protein response (UPR) by ADP-ribosylating and activating EIF2AK3 and ERN1, two important UPR effectors. May also mediate mono-ADP-ribosylation of karyopherin KPNB1 a nuclear import factor. May not modify proteins on arginine or cysteine residues compared to other mono-ADP-ribosyltransferases.</text>
</comment>
<keyword evidence="6" id="KW-0013">ADP-ribosylation</keyword>
<keyword evidence="5" id="KW-0548">Nucleotidyltransferase</keyword>
<evidence type="ECO:0000313" key="19">
    <source>
        <dbReference type="Proteomes" id="UP001378592"/>
    </source>
</evidence>
<dbReference type="GO" id="GO:0006986">
    <property type="term" value="P:response to unfolded protein"/>
    <property type="evidence" value="ECO:0007669"/>
    <property type="project" value="UniProtKB-KW"/>
</dbReference>
<proteinExistence type="inferred from homology"/>
<evidence type="ECO:0000256" key="12">
    <source>
        <dbReference type="ARBA" id="ARBA00024347"/>
    </source>
</evidence>
<dbReference type="EMBL" id="JAZDUA010000124">
    <property type="protein sequence ID" value="KAK7867236.1"/>
    <property type="molecule type" value="Genomic_DNA"/>
</dbReference>
<comment type="similarity">
    <text evidence="12">Belongs to the ARTD/PARP family.</text>
</comment>
<keyword evidence="2 15" id="KW-0328">Glycosyltransferase</keyword>
<accession>A0AAN9VQY0</accession>
<dbReference type="GO" id="GO:0003950">
    <property type="term" value="F:NAD+ poly-ADP-ribosyltransferase activity"/>
    <property type="evidence" value="ECO:0007669"/>
    <property type="project" value="UniProtKB-UniRule"/>
</dbReference>
<keyword evidence="8 16" id="KW-1133">Transmembrane helix</keyword>
<evidence type="ECO:0000256" key="3">
    <source>
        <dbReference type="ARBA" id="ARBA00022679"/>
    </source>
</evidence>
<protein>
    <recommendedName>
        <fullName evidence="15">Poly [ADP-ribose] polymerase</fullName>
        <shortName evidence="15">PARP</shortName>
        <ecNumber evidence="15">2.4.2.-</ecNumber>
    </recommendedName>
</protein>
<evidence type="ECO:0000256" key="9">
    <source>
        <dbReference type="ARBA" id="ARBA00023027"/>
    </source>
</evidence>
<gene>
    <name evidence="18" type="ORF">R5R35_000231</name>
</gene>
<keyword evidence="4 16" id="KW-0812">Transmembrane</keyword>
<dbReference type="GO" id="GO:0016779">
    <property type="term" value="F:nucleotidyltransferase activity"/>
    <property type="evidence" value="ECO:0007669"/>
    <property type="project" value="UniProtKB-KW"/>
</dbReference>
<dbReference type="Gene3D" id="3.90.228.10">
    <property type="match status" value="1"/>
</dbReference>
<keyword evidence="19" id="KW-1185">Reference proteome</keyword>
<evidence type="ECO:0000256" key="6">
    <source>
        <dbReference type="ARBA" id="ARBA00022765"/>
    </source>
</evidence>
<dbReference type="SUPFAM" id="SSF56399">
    <property type="entry name" value="ADP-ribosylation"/>
    <property type="match status" value="1"/>
</dbReference>
<comment type="subunit">
    <text evidence="14">Interacts with KPNB1.</text>
</comment>